<dbReference type="AlphaFoldDB" id="A0A0G2E332"/>
<evidence type="ECO:0000313" key="3">
    <source>
        <dbReference type="Proteomes" id="UP000034182"/>
    </source>
</evidence>
<feature type="signal peptide" evidence="1">
    <location>
        <begin position="1"/>
        <end position="17"/>
    </location>
</feature>
<reference evidence="2 3" key="1">
    <citation type="submission" date="2015-03" db="EMBL/GenBank/DDBJ databases">
        <authorList>
            <person name="Morales-Cruz A."/>
            <person name="Amrine K.C."/>
            <person name="Cantu D."/>
        </authorList>
    </citation>
    <scope>NUCLEOTIDE SEQUENCE [LARGE SCALE GENOMIC DNA]</scope>
    <source>
        <strain evidence="2">DS831</strain>
    </source>
</reference>
<comment type="caution">
    <text evidence="2">The sequence shown here is derived from an EMBL/GenBank/DDBJ whole genome shotgun (WGS) entry which is preliminary data.</text>
</comment>
<feature type="chain" id="PRO_5002543406" evidence="1">
    <location>
        <begin position="18"/>
        <end position="267"/>
    </location>
</feature>
<evidence type="ECO:0000313" key="2">
    <source>
        <dbReference type="EMBL" id="KKY17164.1"/>
    </source>
</evidence>
<keyword evidence="1" id="KW-0732">Signal</keyword>
<dbReference type="Proteomes" id="UP000034182">
    <property type="component" value="Unassembled WGS sequence"/>
</dbReference>
<protein>
    <submittedName>
        <fullName evidence="2">Uncharacterized protein</fullName>
    </submittedName>
</protein>
<dbReference type="EMBL" id="LAQI01000160">
    <property type="protein sequence ID" value="KKY17164.1"/>
    <property type="molecule type" value="Genomic_DNA"/>
</dbReference>
<proteinExistence type="predicted"/>
<evidence type="ECO:0000256" key="1">
    <source>
        <dbReference type="SAM" id="SignalP"/>
    </source>
</evidence>
<accession>A0A0G2E332</accession>
<organism evidence="2 3">
    <name type="scientific">Diplodia seriata</name>
    <dbReference type="NCBI Taxonomy" id="420778"/>
    <lineage>
        <taxon>Eukaryota</taxon>
        <taxon>Fungi</taxon>
        <taxon>Dikarya</taxon>
        <taxon>Ascomycota</taxon>
        <taxon>Pezizomycotina</taxon>
        <taxon>Dothideomycetes</taxon>
        <taxon>Dothideomycetes incertae sedis</taxon>
        <taxon>Botryosphaeriales</taxon>
        <taxon>Botryosphaeriaceae</taxon>
        <taxon>Diplodia</taxon>
    </lineage>
</organism>
<gene>
    <name evidence="2" type="ORF">UCDDS831_g06634</name>
</gene>
<reference evidence="2 3" key="2">
    <citation type="submission" date="2015-05" db="EMBL/GenBank/DDBJ databases">
        <title>Distinctive expansion of gene families associated with plant cell wall degradation and secondary metabolism in the genomes of grapevine trunk pathogens.</title>
        <authorList>
            <person name="Lawrence D.P."/>
            <person name="Travadon R."/>
            <person name="Rolshausen P.E."/>
            <person name="Baumgartner K."/>
        </authorList>
    </citation>
    <scope>NUCLEOTIDE SEQUENCE [LARGE SCALE GENOMIC DNA]</scope>
    <source>
        <strain evidence="2">DS831</strain>
    </source>
</reference>
<sequence>MISNIALPLLLAGIASAASQTTSSVISFAFAGDGYYTVIPTAGVSGSIVDVKDARTTLVYECDTFASDLDAFSTVGVLCPFESASPQTVTYGADYWGQETTAVASDITAAVDMDCAITAGTPASDGRASATASPVCTMSFGGQYKDELAAFANCAGGIDDVEDIDTQSAIDCLLSPTASATDVAVLTFDPTNVFYWTVTVTAVAEAVATAASASHGGSATGTAASATGSSASASATADAGNAAAAGNGVSRIAVAGVVGLAGVVLAL</sequence>
<name>A0A0G2E332_9PEZI</name>